<comment type="similarity">
    <text evidence="1">Belongs to the universal ribosomal protein uS7 family.</text>
</comment>
<evidence type="ECO:0000256" key="3">
    <source>
        <dbReference type="ARBA" id="ARBA00023274"/>
    </source>
</evidence>
<evidence type="ECO:0000256" key="1">
    <source>
        <dbReference type="ARBA" id="ARBA00007151"/>
    </source>
</evidence>
<evidence type="ECO:0000256" key="2">
    <source>
        <dbReference type="ARBA" id="ARBA00022980"/>
    </source>
</evidence>
<accession>A0A7J7IZW1</accession>
<feature type="domain" description="Small ribosomal subunit protein uS7" evidence="4">
    <location>
        <begin position="92"/>
        <end position="244"/>
    </location>
</feature>
<dbReference type="GO" id="GO:1990904">
    <property type="term" value="C:ribonucleoprotein complex"/>
    <property type="evidence" value="ECO:0007669"/>
    <property type="project" value="UniProtKB-KW"/>
</dbReference>
<reference evidence="5" key="1">
    <citation type="submission" date="2020-06" db="EMBL/GenBank/DDBJ databases">
        <title>Draft genome of Bugula neritina, a colonial animal packing powerful symbionts and potential medicines.</title>
        <authorList>
            <person name="Rayko M."/>
        </authorList>
    </citation>
    <scope>NUCLEOTIDE SEQUENCE [LARGE SCALE GENOMIC DNA]</scope>
    <source>
        <strain evidence="5">Kwan_BN1</strain>
    </source>
</reference>
<dbReference type="InterPro" id="IPR023798">
    <property type="entry name" value="Ribosomal_uS7_dom"/>
</dbReference>
<organism evidence="5 6">
    <name type="scientific">Bugula neritina</name>
    <name type="common">Brown bryozoan</name>
    <name type="synonym">Sertularia neritina</name>
    <dbReference type="NCBI Taxonomy" id="10212"/>
    <lineage>
        <taxon>Eukaryota</taxon>
        <taxon>Metazoa</taxon>
        <taxon>Spiralia</taxon>
        <taxon>Lophotrochozoa</taxon>
        <taxon>Bryozoa</taxon>
        <taxon>Gymnolaemata</taxon>
        <taxon>Cheilostomatida</taxon>
        <taxon>Flustrina</taxon>
        <taxon>Buguloidea</taxon>
        <taxon>Bugulidae</taxon>
        <taxon>Bugula</taxon>
    </lineage>
</organism>
<sequence>MAAPIKCVNFLKQLNSSIISTSLIHRINAFDFVHSQSAVGSNRTLTTSTPAHSVYNPRYVEPFTDKSKLPSSIDDFGERVFLPVKALVPSHKITHYHDPLVERFINCCMSHGERNLAKEIVAKAFERIKLIQLDKYYKAQSDFEREQIICDPLKIFHLAFANVKPVFRLLRHIKSGTIYMVPIAAKPNQAELMAFCWLRDSAKNKPKFVSFWDALARELIDASQNTGKSVRKKLDLHRQCNQNKAYAHFIWTK</sequence>
<dbReference type="SUPFAM" id="SSF47973">
    <property type="entry name" value="Ribosomal protein S7"/>
    <property type="match status" value="1"/>
</dbReference>
<comment type="caution">
    <text evidence="5">The sequence shown here is derived from an EMBL/GenBank/DDBJ whole genome shotgun (WGS) entry which is preliminary data.</text>
</comment>
<dbReference type="GO" id="GO:0006412">
    <property type="term" value="P:translation"/>
    <property type="evidence" value="ECO:0007669"/>
    <property type="project" value="InterPro"/>
</dbReference>
<evidence type="ECO:0000313" key="5">
    <source>
        <dbReference type="EMBL" id="KAF6019449.1"/>
    </source>
</evidence>
<evidence type="ECO:0000259" key="4">
    <source>
        <dbReference type="Pfam" id="PF00177"/>
    </source>
</evidence>
<dbReference type="AlphaFoldDB" id="A0A7J7IZW1"/>
<name>A0A7J7IZW1_BUGNE</name>
<keyword evidence="2" id="KW-0689">Ribosomal protein</keyword>
<dbReference type="OrthoDB" id="9972728at2759"/>
<evidence type="ECO:0000313" key="6">
    <source>
        <dbReference type="Proteomes" id="UP000593567"/>
    </source>
</evidence>
<dbReference type="Gene3D" id="1.10.455.10">
    <property type="entry name" value="Ribosomal protein S7 domain"/>
    <property type="match status" value="1"/>
</dbReference>
<keyword evidence="6" id="KW-1185">Reference proteome</keyword>
<dbReference type="InterPro" id="IPR036823">
    <property type="entry name" value="Ribosomal_uS7_dom_sf"/>
</dbReference>
<dbReference type="EMBL" id="VXIV02003230">
    <property type="protein sequence ID" value="KAF6019449.1"/>
    <property type="molecule type" value="Genomic_DNA"/>
</dbReference>
<dbReference type="Proteomes" id="UP000593567">
    <property type="component" value="Unassembled WGS sequence"/>
</dbReference>
<proteinExistence type="inferred from homology"/>
<dbReference type="PANTHER" id="PTHR11205">
    <property type="entry name" value="RIBOSOMAL PROTEIN S7"/>
    <property type="match status" value="1"/>
</dbReference>
<protein>
    <submittedName>
        <fullName evidence="5">MRPS7</fullName>
    </submittedName>
</protein>
<dbReference type="GO" id="GO:0005840">
    <property type="term" value="C:ribosome"/>
    <property type="evidence" value="ECO:0007669"/>
    <property type="project" value="UniProtKB-KW"/>
</dbReference>
<dbReference type="InterPro" id="IPR000235">
    <property type="entry name" value="Ribosomal_uS7"/>
</dbReference>
<dbReference type="Pfam" id="PF00177">
    <property type="entry name" value="Ribosomal_S7"/>
    <property type="match status" value="1"/>
</dbReference>
<keyword evidence="3" id="KW-0687">Ribonucleoprotein</keyword>
<gene>
    <name evidence="5" type="ORF">EB796_022256</name>
</gene>